<evidence type="ECO:0000256" key="12">
    <source>
        <dbReference type="SAM" id="MobiDB-lite"/>
    </source>
</evidence>
<dbReference type="KEGG" id="osn:115215034"/>
<evidence type="ECO:0000256" key="4">
    <source>
        <dbReference type="ARBA" id="ARBA00022622"/>
    </source>
</evidence>
<proteinExistence type="inferred from homology"/>
<dbReference type="RefSeq" id="XP_029640025.1">
    <property type="nucleotide sequence ID" value="XM_029784165.2"/>
</dbReference>
<dbReference type="PROSITE" id="PS51257">
    <property type="entry name" value="PROKAR_LIPOPROTEIN"/>
    <property type="match status" value="1"/>
</dbReference>
<evidence type="ECO:0000256" key="7">
    <source>
        <dbReference type="ARBA" id="ARBA00023136"/>
    </source>
</evidence>
<keyword evidence="7 13" id="KW-0472">Membrane</keyword>
<dbReference type="Pfam" id="PF01153">
    <property type="entry name" value="Glypican"/>
    <property type="match status" value="1"/>
</dbReference>
<feature type="signal peptide" evidence="14">
    <location>
        <begin position="1"/>
        <end position="27"/>
    </location>
</feature>
<dbReference type="GO" id="GO:0090263">
    <property type="term" value="P:positive regulation of canonical Wnt signaling pathway"/>
    <property type="evidence" value="ECO:0007669"/>
    <property type="project" value="TreeGrafter"/>
</dbReference>
<keyword evidence="13" id="KW-0812">Transmembrane</keyword>
<keyword evidence="6" id="KW-0654">Proteoglycan</keyword>
<organism evidence="15 16">
    <name type="scientific">Octopus sinensis</name>
    <name type="common">East Asian common octopus</name>
    <dbReference type="NCBI Taxonomy" id="2607531"/>
    <lineage>
        <taxon>Eukaryota</taxon>
        <taxon>Metazoa</taxon>
        <taxon>Spiralia</taxon>
        <taxon>Lophotrochozoa</taxon>
        <taxon>Mollusca</taxon>
        <taxon>Cephalopoda</taxon>
        <taxon>Coleoidea</taxon>
        <taxon>Octopodiformes</taxon>
        <taxon>Octopoda</taxon>
        <taxon>Incirrata</taxon>
        <taxon>Octopodidae</taxon>
        <taxon>Octopus</taxon>
    </lineage>
</organism>
<evidence type="ECO:0000256" key="11">
    <source>
        <dbReference type="RuleBase" id="RU003518"/>
    </source>
</evidence>
<dbReference type="GO" id="GO:0098552">
    <property type="term" value="C:side of membrane"/>
    <property type="evidence" value="ECO:0007669"/>
    <property type="project" value="UniProtKB-KW"/>
</dbReference>
<evidence type="ECO:0000256" key="8">
    <source>
        <dbReference type="ARBA" id="ARBA00023180"/>
    </source>
</evidence>
<dbReference type="PANTHER" id="PTHR10822:SF29">
    <property type="entry name" value="DIVISION ABNORMALLY DELAYED PROTEIN"/>
    <property type="match status" value="1"/>
</dbReference>
<feature type="compositionally biased region" description="Polar residues" evidence="12">
    <location>
        <begin position="550"/>
        <end position="578"/>
    </location>
</feature>
<evidence type="ECO:0000256" key="6">
    <source>
        <dbReference type="ARBA" id="ARBA00022974"/>
    </source>
</evidence>
<protein>
    <submittedName>
        <fullName evidence="16">Glypican-3</fullName>
    </submittedName>
</protein>
<reference evidence="16" key="1">
    <citation type="submission" date="2025-08" db="UniProtKB">
        <authorList>
            <consortium name="RefSeq"/>
        </authorList>
    </citation>
    <scope>IDENTIFICATION</scope>
</reference>
<dbReference type="GO" id="GO:0009986">
    <property type="term" value="C:cell surface"/>
    <property type="evidence" value="ECO:0007669"/>
    <property type="project" value="TreeGrafter"/>
</dbReference>
<sequence>MEKHIMAVSKRLVFVLLVSFLCSCSFCGSNVVLPDQNPASFITSDSLIGNNNGSHTDQCAQVKNRYVKINHGDPQHVPSRPTPETELSVCFNGLEPGRTCCSGAMEEMYMKLSEGMFTDHLEKANYQLTQLIKNGIENFENDVLALIKNSEKNTMGHLSEIYRIPWSEHHKPVNKLFASLFDYVKQGQVEIPIIVNEFFDQLLPLVFRYAVNDPTVTNYKESLNDCLIKLRRHLHPQPFGTFSRKMAHELSTVLWAARSYLHALSVVSDTINATNHLDTEETCKKGITQMLFCSQCKGHVGVKPCKDFCQDVMHSCFSKQMEVSYEWDEIVRLLRQLTRYMVGPSGLESVLKNIDRVISDGIMNAMDKAPEFTPTILVTCKETGSAPENQKVSVQSPLVPNNKMLISDQEPVSSISLKDQATQLLLSLLNIHGVYRNITSSICVDFNVSQSPTHCWNGSHVAQYQQITSKYHSPNIRVSFVNDRNIMSLKDKLLHIQQNLISRTAEDDQMQNDAYVYQGSGASMNTYRDDEDFFAGSGSGSGYTPKNVHPDSSASDGFTIDSTPSTNQFAPKPNGNSSARSLYKATRHHCLAFALAIMMLAVSYGSGTSYLFS</sequence>
<evidence type="ECO:0000256" key="14">
    <source>
        <dbReference type="SAM" id="SignalP"/>
    </source>
</evidence>
<keyword evidence="5 14" id="KW-0732">Signal</keyword>
<accession>A0A6P7SP13</accession>
<name>A0A6P7SP13_9MOLL</name>
<comment type="subcellular location">
    <subcellularLocation>
        <location evidence="1">Cell membrane</location>
        <topology evidence="1">Lipid-anchor</topology>
        <topology evidence="1">GPI-anchor</topology>
    </subcellularLocation>
</comment>
<keyword evidence="10" id="KW-0449">Lipoprotein</keyword>
<keyword evidence="3" id="KW-1003">Cell membrane</keyword>
<dbReference type="PANTHER" id="PTHR10822">
    <property type="entry name" value="GLYPICAN"/>
    <property type="match status" value="1"/>
</dbReference>
<evidence type="ECO:0000256" key="3">
    <source>
        <dbReference type="ARBA" id="ARBA00022475"/>
    </source>
</evidence>
<keyword evidence="8" id="KW-0325">Glycoprotein</keyword>
<keyword evidence="15" id="KW-1185">Reference proteome</keyword>
<dbReference type="AlphaFoldDB" id="A0A6P7SP13"/>
<evidence type="ECO:0000256" key="5">
    <source>
        <dbReference type="ARBA" id="ARBA00022729"/>
    </source>
</evidence>
<dbReference type="Proteomes" id="UP000515154">
    <property type="component" value="Linkage group LG8"/>
</dbReference>
<feature type="chain" id="PRO_5027580158" evidence="14">
    <location>
        <begin position="28"/>
        <end position="613"/>
    </location>
</feature>
<evidence type="ECO:0000256" key="1">
    <source>
        <dbReference type="ARBA" id="ARBA00004609"/>
    </source>
</evidence>
<dbReference type="InterPro" id="IPR001863">
    <property type="entry name" value="Glypican"/>
</dbReference>
<evidence type="ECO:0000256" key="2">
    <source>
        <dbReference type="ARBA" id="ARBA00010260"/>
    </source>
</evidence>
<keyword evidence="9" id="KW-0357">Heparan sulfate</keyword>
<dbReference type="GO" id="GO:0005576">
    <property type="term" value="C:extracellular region"/>
    <property type="evidence" value="ECO:0007669"/>
    <property type="project" value="TreeGrafter"/>
</dbReference>
<evidence type="ECO:0000256" key="9">
    <source>
        <dbReference type="ARBA" id="ARBA00023207"/>
    </source>
</evidence>
<dbReference type="GO" id="GO:1905475">
    <property type="term" value="P:regulation of protein localization to membrane"/>
    <property type="evidence" value="ECO:0007669"/>
    <property type="project" value="TreeGrafter"/>
</dbReference>
<evidence type="ECO:0000256" key="10">
    <source>
        <dbReference type="ARBA" id="ARBA00023288"/>
    </source>
</evidence>
<feature type="region of interest" description="Disordered" evidence="12">
    <location>
        <begin position="538"/>
        <end position="578"/>
    </location>
</feature>
<comment type="similarity">
    <text evidence="2 11">Belongs to the glypican family.</text>
</comment>
<keyword evidence="13" id="KW-1133">Transmembrane helix</keyword>
<dbReference type="GO" id="GO:0005886">
    <property type="term" value="C:plasma membrane"/>
    <property type="evidence" value="ECO:0007669"/>
    <property type="project" value="UniProtKB-SubCell"/>
</dbReference>
<gene>
    <name evidence="16" type="primary">LOC115215034</name>
</gene>
<feature type="transmembrane region" description="Helical" evidence="13">
    <location>
        <begin position="591"/>
        <end position="612"/>
    </location>
</feature>
<keyword evidence="4" id="KW-0336">GPI-anchor</keyword>
<dbReference type="GO" id="GO:0016477">
    <property type="term" value="P:cell migration"/>
    <property type="evidence" value="ECO:0007669"/>
    <property type="project" value="TreeGrafter"/>
</dbReference>
<evidence type="ECO:0000313" key="15">
    <source>
        <dbReference type="Proteomes" id="UP000515154"/>
    </source>
</evidence>
<evidence type="ECO:0000313" key="16">
    <source>
        <dbReference type="RefSeq" id="XP_029640025.1"/>
    </source>
</evidence>
<evidence type="ECO:0000256" key="13">
    <source>
        <dbReference type="SAM" id="Phobius"/>
    </source>
</evidence>